<dbReference type="EMBL" id="WWCT01000029">
    <property type="protein sequence ID" value="MYN30021.1"/>
    <property type="molecule type" value="Genomic_DNA"/>
</dbReference>
<accession>A0ABW9W7R3</accession>
<gene>
    <name evidence="2" type="ORF">GTP69_26790</name>
</gene>
<evidence type="ECO:0000313" key="2">
    <source>
        <dbReference type="EMBL" id="MYN30021.1"/>
    </source>
</evidence>
<sequence length="572" mass="55665">MTLAFALTRRLPVKGLLPLLLSAAVSQAYAIDHGASGAADHQSLVVAGPGNVSTTLTATGGNGGDGALSGGNGGAASAVLDLTALWTANATISATGGNGGKVVPANPDSGYGFGGDATVTGVLHGAGATGSATARGGSFSGLYPGVPNAGNATSSLSALTSGAQAVDLSSSAYAGLGGGASVASLAIDSGVSQPAAGYASVVGNVKAIGNDATTAGNSTATLSLHGTGKLTGSSLALAGAVFDDPYVGQSPPATAFSTVTGVTSGKHDVSLTSTANVGVQYPANGNATANVSGQSGSGKVVVRADASTVSYTYVVGSATAHAVARATEQGGSSSATASAVGMTNSALAEAYSVGTGSAKAVAIGSTGETLGGGSTIARSSSTDGGQRALSASVTSASNYTATSETSFGSLSLALPSLQGPYANGYATATAGGAAGLGGGVQAANSPGFGYVDLETRHSWQQNGTADHLWLKFLDVTSAPLGYFSLDISNNGQALYFGEFNSQSEADQFFLGHALDLGPLGVGMQNLVVRSSLATGSYGFSYILAVPEPFEWLLLLSGLTLVMVAARRQSRHS</sequence>
<organism evidence="2 3">
    <name type="scientific">Duganella levis</name>
    <dbReference type="NCBI Taxonomy" id="2692169"/>
    <lineage>
        <taxon>Bacteria</taxon>
        <taxon>Pseudomonadati</taxon>
        <taxon>Pseudomonadota</taxon>
        <taxon>Betaproteobacteria</taxon>
        <taxon>Burkholderiales</taxon>
        <taxon>Oxalobacteraceae</taxon>
        <taxon>Telluria group</taxon>
        <taxon>Duganella</taxon>
    </lineage>
</organism>
<evidence type="ECO:0008006" key="4">
    <source>
        <dbReference type="Google" id="ProtNLM"/>
    </source>
</evidence>
<protein>
    <recommendedName>
        <fullName evidence="4">PEP-CTERM sorting domain-containing protein</fullName>
    </recommendedName>
</protein>
<proteinExistence type="predicted"/>
<feature type="chain" id="PRO_5045460401" description="PEP-CTERM sorting domain-containing protein" evidence="1">
    <location>
        <begin position="31"/>
        <end position="572"/>
    </location>
</feature>
<name>A0ABW9W7R3_9BURK</name>
<reference evidence="2 3" key="1">
    <citation type="submission" date="2019-12" db="EMBL/GenBank/DDBJ databases">
        <title>Novel species isolated from a subtropical stream in China.</title>
        <authorList>
            <person name="Lu H."/>
        </authorList>
    </citation>
    <scope>NUCLEOTIDE SEQUENCE [LARGE SCALE GENOMIC DNA]</scope>
    <source>
        <strain evidence="2 3">CY42W</strain>
    </source>
</reference>
<dbReference type="RefSeq" id="WP_161057731.1">
    <property type="nucleotide sequence ID" value="NZ_WWCT01000029.1"/>
</dbReference>
<keyword evidence="3" id="KW-1185">Reference proteome</keyword>
<comment type="caution">
    <text evidence="2">The sequence shown here is derived from an EMBL/GenBank/DDBJ whole genome shotgun (WGS) entry which is preliminary data.</text>
</comment>
<evidence type="ECO:0000313" key="3">
    <source>
        <dbReference type="Proteomes" id="UP000642144"/>
    </source>
</evidence>
<feature type="signal peptide" evidence="1">
    <location>
        <begin position="1"/>
        <end position="30"/>
    </location>
</feature>
<keyword evidence="1" id="KW-0732">Signal</keyword>
<dbReference type="Proteomes" id="UP000642144">
    <property type="component" value="Unassembled WGS sequence"/>
</dbReference>
<evidence type="ECO:0000256" key="1">
    <source>
        <dbReference type="SAM" id="SignalP"/>
    </source>
</evidence>